<dbReference type="InterPro" id="IPR021314">
    <property type="entry name" value="DUF2911"/>
</dbReference>
<proteinExistence type="predicted"/>
<accession>A0A0G8AYI0</accession>
<name>A0A0G8AYI0_9SYNE</name>
<gene>
    <name evidence="1" type="ORF">TQ37_01255</name>
</gene>
<dbReference type="Pfam" id="PF11138">
    <property type="entry name" value="DUF2911"/>
    <property type="match status" value="1"/>
</dbReference>
<organism evidence="1 2">
    <name type="scientific">Candidatus Synechococcus spongiarum 15L</name>
    <dbReference type="NCBI Taxonomy" id="1608419"/>
    <lineage>
        <taxon>Bacteria</taxon>
        <taxon>Bacillati</taxon>
        <taxon>Cyanobacteriota</taxon>
        <taxon>Cyanophyceae</taxon>
        <taxon>Synechococcales</taxon>
        <taxon>Synechococcaceae</taxon>
        <taxon>Synechococcus</taxon>
    </lineage>
</organism>
<evidence type="ECO:0000313" key="1">
    <source>
        <dbReference type="EMBL" id="KKZ14424.1"/>
    </source>
</evidence>
<comment type="caution">
    <text evidence="1">The sequence shown here is derived from an EMBL/GenBank/DDBJ whole genome shotgun (WGS) entry which is preliminary data.</text>
</comment>
<evidence type="ECO:0000313" key="2">
    <source>
        <dbReference type="Proteomes" id="UP000035037"/>
    </source>
</evidence>
<dbReference type="PATRIC" id="fig|1608419.3.peg.1511"/>
<dbReference type="EMBL" id="JYFQ01000025">
    <property type="protein sequence ID" value="KKZ14424.1"/>
    <property type="molecule type" value="Genomic_DNA"/>
</dbReference>
<protein>
    <recommendedName>
        <fullName evidence="3">DUF2911 domain-containing protein</fullName>
    </recommendedName>
</protein>
<reference evidence="1 2" key="2">
    <citation type="submission" date="2015-05" db="EMBL/GenBank/DDBJ databases">
        <title>Lifestyle Evolution in Cyanobacterial Symbionts of Sponges.</title>
        <authorList>
            <person name="Burgsdorf I."/>
            <person name="Slaby B.M."/>
            <person name="Handley K.M."/>
            <person name="Haber M."/>
            <person name="Blom J."/>
            <person name="Marshall C.W."/>
            <person name="Gilbert J.A."/>
            <person name="Hentschel U."/>
            <person name="Steindler L."/>
        </authorList>
    </citation>
    <scope>NUCLEOTIDE SEQUENCE [LARGE SCALE GENOMIC DNA]</scope>
    <source>
        <strain evidence="1">15L</strain>
    </source>
</reference>
<reference evidence="1 2" key="1">
    <citation type="submission" date="2015-02" db="EMBL/GenBank/DDBJ databases">
        <authorList>
            <person name="Slaby B."/>
            <person name="Hentschel U."/>
        </authorList>
    </citation>
    <scope>NUCLEOTIDE SEQUENCE [LARGE SCALE GENOMIC DNA]</scope>
    <source>
        <strain evidence="1">15L</strain>
    </source>
</reference>
<dbReference type="AlphaFoldDB" id="A0A0G8AYI0"/>
<evidence type="ECO:0008006" key="3">
    <source>
        <dbReference type="Google" id="ProtNLM"/>
    </source>
</evidence>
<sequence>MIGGTEIPAGEYSVFVELDQGDWTLILSTHEAKESGRAPGDGLWGSYNYTPDKDVVRAAMMVEDVGFSIDQFTISFFDVTETGGTLAMAWESTMATIPFTVVQ</sequence>
<dbReference type="Proteomes" id="UP000035037">
    <property type="component" value="Unassembled WGS sequence"/>
</dbReference>